<comment type="caution">
    <text evidence="6">The sequence shown here is derived from an EMBL/GenBank/DDBJ whole genome shotgun (WGS) entry which is preliminary data.</text>
</comment>
<keyword evidence="3" id="KW-0238">DNA-binding</keyword>
<keyword evidence="2" id="KW-0805">Transcription regulation</keyword>
<protein>
    <submittedName>
        <fullName evidence="6">LysR family transcriptional regulator</fullName>
    </submittedName>
</protein>
<keyword evidence="4" id="KW-0804">Transcription</keyword>
<gene>
    <name evidence="6" type="ORF">FAA97_19955</name>
</gene>
<evidence type="ECO:0000313" key="7">
    <source>
        <dbReference type="Proteomes" id="UP000308828"/>
    </source>
</evidence>
<feature type="domain" description="HTH lysR-type" evidence="5">
    <location>
        <begin position="3"/>
        <end position="60"/>
    </location>
</feature>
<evidence type="ECO:0000256" key="4">
    <source>
        <dbReference type="ARBA" id="ARBA00023163"/>
    </source>
</evidence>
<dbReference type="SUPFAM" id="SSF46785">
    <property type="entry name" value="Winged helix' DNA-binding domain"/>
    <property type="match status" value="1"/>
</dbReference>
<evidence type="ECO:0000313" key="6">
    <source>
        <dbReference type="EMBL" id="THV19900.1"/>
    </source>
</evidence>
<dbReference type="InterPro" id="IPR036390">
    <property type="entry name" value="WH_DNA-bd_sf"/>
</dbReference>
<dbReference type="PANTHER" id="PTHR30126:SF94">
    <property type="entry name" value="LYSR FAMILY TRANSCRIPTIONAL REGULATOR"/>
    <property type="match status" value="1"/>
</dbReference>
<proteinExistence type="inferred from homology"/>
<dbReference type="InterPro" id="IPR000847">
    <property type="entry name" value="LysR_HTH_N"/>
</dbReference>
<comment type="similarity">
    <text evidence="1">Belongs to the LysR transcriptional regulatory family.</text>
</comment>
<dbReference type="InterPro" id="IPR036388">
    <property type="entry name" value="WH-like_DNA-bd_sf"/>
</dbReference>
<organism evidence="6 7">
    <name type="scientific">Peteryoungia ipomoeae</name>
    <dbReference type="NCBI Taxonomy" id="1210932"/>
    <lineage>
        <taxon>Bacteria</taxon>
        <taxon>Pseudomonadati</taxon>
        <taxon>Pseudomonadota</taxon>
        <taxon>Alphaproteobacteria</taxon>
        <taxon>Hyphomicrobiales</taxon>
        <taxon>Rhizobiaceae</taxon>
        <taxon>Peteryoungia</taxon>
    </lineage>
</organism>
<evidence type="ECO:0000256" key="2">
    <source>
        <dbReference type="ARBA" id="ARBA00023015"/>
    </source>
</evidence>
<dbReference type="Pfam" id="PF00126">
    <property type="entry name" value="HTH_1"/>
    <property type="match status" value="1"/>
</dbReference>
<dbReference type="Pfam" id="PF03466">
    <property type="entry name" value="LysR_substrate"/>
    <property type="match status" value="1"/>
</dbReference>
<accession>A0A4S8NRK0</accession>
<evidence type="ECO:0000256" key="1">
    <source>
        <dbReference type="ARBA" id="ARBA00009437"/>
    </source>
</evidence>
<dbReference type="Proteomes" id="UP000308828">
    <property type="component" value="Unassembled WGS sequence"/>
</dbReference>
<keyword evidence="7" id="KW-1185">Reference proteome</keyword>
<dbReference type="InterPro" id="IPR005119">
    <property type="entry name" value="LysR_subst-bd"/>
</dbReference>
<dbReference type="PANTHER" id="PTHR30126">
    <property type="entry name" value="HTH-TYPE TRANSCRIPTIONAL REGULATOR"/>
    <property type="match status" value="1"/>
</dbReference>
<dbReference type="EMBL" id="STGV01000009">
    <property type="protein sequence ID" value="THV19900.1"/>
    <property type="molecule type" value="Genomic_DNA"/>
</dbReference>
<dbReference type="Gene3D" id="1.10.10.10">
    <property type="entry name" value="Winged helix-like DNA-binding domain superfamily/Winged helix DNA-binding domain"/>
    <property type="match status" value="1"/>
</dbReference>
<dbReference type="Gene3D" id="3.40.190.290">
    <property type="match status" value="1"/>
</dbReference>
<dbReference type="AlphaFoldDB" id="A0A4S8NRK0"/>
<dbReference type="GO" id="GO:0003700">
    <property type="term" value="F:DNA-binding transcription factor activity"/>
    <property type="evidence" value="ECO:0007669"/>
    <property type="project" value="InterPro"/>
</dbReference>
<reference evidence="6 7" key="1">
    <citation type="submission" date="2019-04" db="EMBL/GenBank/DDBJ databases">
        <title>Genome sequence of strain shin9-1.</title>
        <authorList>
            <person name="Gao J."/>
            <person name="Sun J."/>
        </authorList>
    </citation>
    <scope>NUCLEOTIDE SEQUENCE [LARGE SCALE GENOMIC DNA]</scope>
    <source>
        <strain evidence="7">shin9-1</strain>
    </source>
</reference>
<sequence length="285" mass="31600">MYLTSPRIRAFNAVMETGSFSAAATKLGLSQPAITQAVREIEQAAKITLFERQGRGLVQTALCAELYRLTSESERFAAEAFRVLEQHANLETGKFRIGIGNSMPGMALIREFRRRLPGVQVQVELGSWATVLKAVMEQRVDVGVLPNVPDDGRFVRKVCLKQDVVAIVAEDSPLARSTQTHCAELLRHPLIFRTQTSSTQKVVDQGFKSAKLSPVPMMMLDTRDGVYEAAANGLGVGFMWEFGSSRQDKVRKLRVIEFEQGHPEHVFHLSGRSSPLISAFEAIQL</sequence>
<dbReference type="OrthoDB" id="7840053at2"/>
<evidence type="ECO:0000259" key="5">
    <source>
        <dbReference type="PROSITE" id="PS50931"/>
    </source>
</evidence>
<dbReference type="CDD" id="cd05466">
    <property type="entry name" value="PBP2_LTTR_substrate"/>
    <property type="match status" value="1"/>
</dbReference>
<dbReference type="GO" id="GO:0000976">
    <property type="term" value="F:transcription cis-regulatory region binding"/>
    <property type="evidence" value="ECO:0007669"/>
    <property type="project" value="TreeGrafter"/>
</dbReference>
<evidence type="ECO:0000256" key="3">
    <source>
        <dbReference type="ARBA" id="ARBA00023125"/>
    </source>
</evidence>
<name>A0A4S8NRK0_9HYPH</name>
<dbReference type="SUPFAM" id="SSF53850">
    <property type="entry name" value="Periplasmic binding protein-like II"/>
    <property type="match status" value="1"/>
</dbReference>
<dbReference type="PRINTS" id="PR00039">
    <property type="entry name" value="HTHLYSR"/>
</dbReference>
<dbReference type="PROSITE" id="PS50931">
    <property type="entry name" value="HTH_LYSR"/>
    <property type="match status" value="1"/>
</dbReference>